<dbReference type="GO" id="GO:0016887">
    <property type="term" value="F:ATP hydrolysis activity"/>
    <property type="evidence" value="ECO:0007669"/>
    <property type="project" value="InterPro"/>
</dbReference>
<dbReference type="STRING" id="1408157.A0A1J7JTE0"/>
<name>A0A1J7JTE0_9PEZI</name>
<evidence type="ECO:0000256" key="3">
    <source>
        <dbReference type="ARBA" id="ARBA00022448"/>
    </source>
</evidence>
<evidence type="ECO:0000256" key="11">
    <source>
        <dbReference type="SAM" id="Phobius"/>
    </source>
</evidence>
<keyword evidence="5 11" id="KW-0812">Transmembrane</keyword>
<feature type="transmembrane region" description="Helical" evidence="11">
    <location>
        <begin position="467"/>
        <end position="493"/>
    </location>
</feature>
<dbReference type="Pfam" id="PF00005">
    <property type="entry name" value="ABC_tran"/>
    <property type="match status" value="2"/>
</dbReference>
<evidence type="ECO:0000259" key="12">
    <source>
        <dbReference type="PROSITE" id="PS50893"/>
    </source>
</evidence>
<comment type="subcellular location">
    <subcellularLocation>
        <location evidence="1">Cell membrane</location>
        <topology evidence="1">Multi-pass membrane protein</topology>
    </subcellularLocation>
</comment>
<dbReference type="GO" id="GO:0140359">
    <property type="term" value="F:ABC-type transporter activity"/>
    <property type="evidence" value="ECO:0007669"/>
    <property type="project" value="InterPro"/>
</dbReference>
<dbReference type="InterPro" id="IPR003593">
    <property type="entry name" value="AAA+_ATPase"/>
</dbReference>
<dbReference type="SMART" id="SM00382">
    <property type="entry name" value="AAA"/>
    <property type="match status" value="2"/>
</dbReference>
<gene>
    <name evidence="14" type="ORF">CONLIGDRAFT_699470</name>
</gene>
<feature type="domain" description="ABC transmembrane type-1" evidence="13">
    <location>
        <begin position="257"/>
        <end position="525"/>
    </location>
</feature>
<evidence type="ECO:0000259" key="13">
    <source>
        <dbReference type="PROSITE" id="PS50929"/>
    </source>
</evidence>
<dbReference type="InterPro" id="IPR044726">
    <property type="entry name" value="ABCC_6TM_D2"/>
</dbReference>
<accession>A0A1J7JTE0</accession>
<dbReference type="Proteomes" id="UP000182658">
    <property type="component" value="Unassembled WGS sequence"/>
</dbReference>
<feature type="domain" description="ABC transmembrane type-1" evidence="13">
    <location>
        <begin position="804"/>
        <end position="1037"/>
    </location>
</feature>
<feature type="transmembrane region" description="Helical" evidence="11">
    <location>
        <begin position="895"/>
        <end position="915"/>
    </location>
</feature>
<dbReference type="FunFam" id="1.20.1560.10:FF:000055">
    <property type="entry name" value="ABC multidrug transporter (Eurofung)"/>
    <property type="match status" value="1"/>
</dbReference>
<evidence type="ECO:0000313" key="14">
    <source>
        <dbReference type="EMBL" id="OIW32628.1"/>
    </source>
</evidence>
<dbReference type="SUPFAM" id="SSF90123">
    <property type="entry name" value="ABC transporter transmembrane region"/>
    <property type="match status" value="2"/>
</dbReference>
<feature type="transmembrane region" description="Helical" evidence="11">
    <location>
        <begin position="109"/>
        <end position="126"/>
    </location>
</feature>
<dbReference type="SUPFAM" id="SSF52540">
    <property type="entry name" value="P-loop containing nucleoside triphosphate hydrolases"/>
    <property type="match status" value="2"/>
</dbReference>
<keyword evidence="7" id="KW-0067">ATP-binding</keyword>
<evidence type="ECO:0000256" key="2">
    <source>
        <dbReference type="ARBA" id="ARBA00009726"/>
    </source>
</evidence>
<evidence type="ECO:0000256" key="6">
    <source>
        <dbReference type="ARBA" id="ARBA00022741"/>
    </source>
</evidence>
<evidence type="ECO:0000256" key="10">
    <source>
        <dbReference type="ARBA" id="ARBA00023180"/>
    </source>
</evidence>
<dbReference type="PROSITE" id="PS50893">
    <property type="entry name" value="ABC_TRANSPORTER_2"/>
    <property type="match status" value="2"/>
</dbReference>
<feature type="transmembrane region" description="Helical" evidence="11">
    <location>
        <begin position="982"/>
        <end position="1002"/>
    </location>
</feature>
<dbReference type="CDD" id="cd18580">
    <property type="entry name" value="ABC_6TM_ABCC_D2"/>
    <property type="match status" value="1"/>
</dbReference>
<dbReference type="InterPro" id="IPR036640">
    <property type="entry name" value="ABC1_TM_sf"/>
</dbReference>
<comment type="similarity">
    <text evidence="2">Belongs to the ABC transporter superfamily. ABCC family. Conjugate transporter (TC 3.A.1.208) subfamily.</text>
</comment>
<dbReference type="InParanoid" id="A0A1J7JTE0"/>
<feature type="transmembrane region" description="Helical" evidence="11">
    <location>
        <begin position="289"/>
        <end position="309"/>
    </location>
</feature>
<organism evidence="14 15">
    <name type="scientific">Coniochaeta ligniaria NRRL 30616</name>
    <dbReference type="NCBI Taxonomy" id="1408157"/>
    <lineage>
        <taxon>Eukaryota</taxon>
        <taxon>Fungi</taxon>
        <taxon>Dikarya</taxon>
        <taxon>Ascomycota</taxon>
        <taxon>Pezizomycotina</taxon>
        <taxon>Sordariomycetes</taxon>
        <taxon>Sordariomycetidae</taxon>
        <taxon>Coniochaetales</taxon>
        <taxon>Coniochaetaceae</taxon>
        <taxon>Coniochaeta</taxon>
    </lineage>
</organism>
<evidence type="ECO:0000256" key="1">
    <source>
        <dbReference type="ARBA" id="ARBA00004651"/>
    </source>
</evidence>
<evidence type="ECO:0000313" key="15">
    <source>
        <dbReference type="Proteomes" id="UP000182658"/>
    </source>
</evidence>
<evidence type="ECO:0000256" key="7">
    <source>
        <dbReference type="ARBA" id="ARBA00022840"/>
    </source>
</evidence>
<dbReference type="FunFam" id="3.40.50.300:FF:002145">
    <property type="entry name" value="ABC transporter (MsbA subfamily)"/>
    <property type="match status" value="1"/>
</dbReference>
<evidence type="ECO:0000256" key="4">
    <source>
        <dbReference type="ARBA" id="ARBA00022475"/>
    </source>
</evidence>
<dbReference type="PROSITE" id="PS00211">
    <property type="entry name" value="ABC_TRANSPORTER_1"/>
    <property type="match status" value="1"/>
</dbReference>
<keyword evidence="15" id="KW-1185">Reference proteome</keyword>
<dbReference type="Gene3D" id="3.40.50.300">
    <property type="entry name" value="P-loop containing nucleotide triphosphate hydrolases"/>
    <property type="match status" value="2"/>
</dbReference>
<dbReference type="FunFam" id="1.20.1560.10:FF:000296">
    <property type="entry name" value="ABC multidrug transporter (Eurofung)"/>
    <property type="match status" value="1"/>
</dbReference>
<dbReference type="InterPro" id="IPR011527">
    <property type="entry name" value="ABC1_TM_dom"/>
</dbReference>
<dbReference type="OrthoDB" id="6500128at2759"/>
<dbReference type="Pfam" id="PF00664">
    <property type="entry name" value="ABC_membrane"/>
    <property type="match status" value="2"/>
</dbReference>
<feature type="transmembrane region" description="Helical" evidence="11">
    <location>
        <begin position="53"/>
        <end position="71"/>
    </location>
</feature>
<feature type="transmembrane region" description="Helical" evidence="11">
    <location>
        <begin position="772"/>
        <end position="795"/>
    </location>
</feature>
<proteinExistence type="inferred from homology"/>
<feature type="transmembrane region" description="Helical" evidence="11">
    <location>
        <begin position="30"/>
        <end position="46"/>
    </location>
</feature>
<evidence type="ECO:0000256" key="9">
    <source>
        <dbReference type="ARBA" id="ARBA00023136"/>
    </source>
</evidence>
<dbReference type="InterPro" id="IPR050173">
    <property type="entry name" value="ABC_transporter_C-like"/>
</dbReference>
<dbReference type="EMBL" id="KV875095">
    <property type="protein sequence ID" value="OIW32628.1"/>
    <property type="molecule type" value="Genomic_DNA"/>
</dbReference>
<keyword evidence="14" id="KW-0378">Hydrolase</keyword>
<keyword evidence="9 11" id="KW-0472">Membrane</keyword>
<feature type="domain" description="ABC transporter" evidence="12">
    <location>
        <begin position="492"/>
        <end position="724"/>
    </location>
</feature>
<feature type="transmembrane region" description="Helical" evidence="11">
    <location>
        <begin position="386"/>
        <end position="406"/>
    </location>
</feature>
<evidence type="ECO:0000256" key="8">
    <source>
        <dbReference type="ARBA" id="ARBA00022989"/>
    </source>
</evidence>
<feature type="transmembrane region" description="Helical" evidence="11">
    <location>
        <begin position="743"/>
        <end position="760"/>
    </location>
</feature>
<feature type="transmembrane region" description="Helical" evidence="11">
    <location>
        <begin position="77"/>
        <end position="97"/>
    </location>
</feature>
<keyword evidence="3" id="KW-0813">Transport</keyword>
<keyword evidence="8 11" id="KW-1133">Transmembrane helix</keyword>
<feature type="transmembrane region" description="Helical" evidence="11">
    <location>
        <begin position="138"/>
        <end position="157"/>
    </location>
</feature>
<protein>
    <submittedName>
        <fullName evidence="14">p-loop containing nucleoside triphosphate hydrolase protein</fullName>
    </submittedName>
</protein>
<dbReference type="PROSITE" id="PS50929">
    <property type="entry name" value="ABC_TM1F"/>
    <property type="match status" value="2"/>
</dbReference>
<dbReference type="PANTHER" id="PTHR24223:SF399">
    <property type="entry name" value="ABC TRANSPORTER ATNG"/>
    <property type="match status" value="1"/>
</dbReference>
<keyword evidence="6" id="KW-0547">Nucleotide-binding</keyword>
<feature type="transmembrane region" description="Helical" evidence="11">
    <location>
        <begin position="249"/>
        <end position="269"/>
    </location>
</feature>
<reference evidence="14 15" key="1">
    <citation type="submission" date="2016-10" db="EMBL/GenBank/DDBJ databases">
        <title>Draft genome sequence of Coniochaeta ligniaria NRRL30616, a lignocellulolytic fungus for bioabatement of inhibitors in plant biomass hydrolysates.</title>
        <authorList>
            <consortium name="DOE Joint Genome Institute"/>
            <person name="Jimenez D.J."/>
            <person name="Hector R.E."/>
            <person name="Riley R."/>
            <person name="Sun H."/>
            <person name="Grigoriev I.V."/>
            <person name="Van Elsas J.D."/>
            <person name="Nichols N.N."/>
        </authorList>
    </citation>
    <scope>NUCLEOTIDE SEQUENCE [LARGE SCALE GENOMIC DNA]</scope>
    <source>
        <strain evidence="14 15">NRRL 30616</strain>
    </source>
</reference>
<keyword evidence="10" id="KW-0325">Glycoprotein</keyword>
<dbReference type="Gene3D" id="1.20.1560.10">
    <property type="entry name" value="ABC transporter type 1, transmembrane domain"/>
    <property type="match status" value="2"/>
</dbReference>
<dbReference type="InterPro" id="IPR003439">
    <property type="entry name" value="ABC_transporter-like_ATP-bd"/>
</dbReference>
<feature type="transmembrane region" description="Helical" evidence="11">
    <location>
        <begin position="513"/>
        <end position="534"/>
    </location>
</feature>
<dbReference type="GO" id="GO:0005524">
    <property type="term" value="F:ATP binding"/>
    <property type="evidence" value="ECO:0007669"/>
    <property type="project" value="UniProtKB-KW"/>
</dbReference>
<evidence type="ECO:0000256" key="5">
    <source>
        <dbReference type="ARBA" id="ARBA00022692"/>
    </source>
</evidence>
<feature type="domain" description="ABC transporter" evidence="12">
    <location>
        <begin position="1076"/>
        <end position="1296"/>
    </location>
</feature>
<dbReference type="GO" id="GO:0005886">
    <property type="term" value="C:plasma membrane"/>
    <property type="evidence" value="ECO:0007669"/>
    <property type="project" value="UniProtKB-SubCell"/>
</dbReference>
<dbReference type="InterPro" id="IPR017871">
    <property type="entry name" value="ABC_transporter-like_CS"/>
</dbReference>
<dbReference type="InterPro" id="IPR027417">
    <property type="entry name" value="P-loop_NTPase"/>
</dbReference>
<dbReference type="PANTHER" id="PTHR24223">
    <property type="entry name" value="ATP-BINDING CASSETTE SUB-FAMILY C"/>
    <property type="match status" value="1"/>
</dbReference>
<sequence length="1296" mass="142895">MECSSSADNRFGPRVLTVCREFDFTLLFEQWMFGFLPDLLFLALTWRENLEQVLTALLSFLKLVLLILWSLPHEPKTSASIPSAVISLTSALALLLVSRVEHQRALRPSTLICLYLLITILFDIAQTRTLWLVHPTNYALAVVYSVALTAKALLFMMEASEKRKYLKSEYESFRSIYWWLNRLLFQGLRGILSLADLFPLDEGLASEPLITRFELRWKKDAAEISELRRKTRHKLALVRSIMCELKYPAAAAVLPRLCLVGFKFAQPFLIDRLVQFVSQGGAQSDATKYGLVGAAALIYVGIAVSNALYKRQAVRLVTMVRGCLVGMIYSETLQQVSETAHEVSSVTLMGTDVDRIITGLLNCHELWASSLEMMIAFALLYKTIGYASVAALVIASLSVLGSAYIAPLMRQNQRFWINAVQNRVNFTSAILRSLRQVKMLGIETEMTSKIHDLREAELNSSKPYRSLIVWVNVLGALTATLAPAATIVVYAVAKIDLNLETPKADQVFTSLSLISLLASSVLLLSVSVTGPLGCGKSSLLQAILGELNRREGQVSASADRLAYCQQSPCIFNGTLRTNILGESAVDENWLREVVSACDLADDVKRLPDGLDTAVGSSGSQLSGGQKQRLALARAVYSRPELLLLDDVFSALDGVTAQRVFQGLFGREGRLKQLGLTTILTTTSVGCLREADIVIVLSNDGRVEAQGSFEAILQENEFVQGLSSQKDWDNQVDEQPSEANPMQATSSLASAVLFVLCLVFPRQFSSVNDNYRYLAAYFSISVATVAAIGVYIGYILPFAENKLRFFFVWVVPKSAIKLHRMLLDTVMRSAIPYIECQLSRAPWPRLAEIDRGSLANRFSQDMSLVDMQLPVAFGVSLQNLLTCMAQGALIAAGAGYMSITVPFCTGAVYMIQAFYLRTSRQIRLLDLEAKAPLYAHFLETVEGLATLRAFQWQNRFADRNTQLLDISQKPFYAMYCIQQWLQVVLDLLVAALAIVLTSLVVFLTSRSSSGTVGVSLVNLLSFNTTLSLLVTNWTQLETSLGAISRTKQFVSDRTLQPSVQAEPVPGRAWPPREGLALEYRELSASYRIGGTLVLKKVSFSVNSGQKLGICGRTGSGKSSLLSCLFSLVTITSGTIYIDGVDITTLSRDKLHAAFVVIPQHPLVVPGTVRENLSLGLTGNMDVGAMISALESVELWERIREQGGLDAHIDSLHLSRGHQQLLCIARALLSPGGLVALDEPTSGFDEHTERTIQSLLRETFRGRTMTSVAHRINTIMDSDVVLVMDQGEYAKSERRRSS</sequence>
<keyword evidence="4" id="KW-1003">Cell membrane</keyword>